<evidence type="ECO:0000313" key="1">
    <source>
        <dbReference type="EMBL" id="MPM96270.1"/>
    </source>
</evidence>
<comment type="caution">
    <text evidence="1">The sequence shown here is derived from an EMBL/GenBank/DDBJ whole genome shotgun (WGS) entry which is preliminary data.</text>
</comment>
<name>A0A645E3C5_9ZZZZ</name>
<dbReference type="EMBL" id="VSSQ01042656">
    <property type="protein sequence ID" value="MPM96270.1"/>
    <property type="molecule type" value="Genomic_DNA"/>
</dbReference>
<organism evidence="1">
    <name type="scientific">bioreactor metagenome</name>
    <dbReference type="NCBI Taxonomy" id="1076179"/>
    <lineage>
        <taxon>unclassified sequences</taxon>
        <taxon>metagenomes</taxon>
        <taxon>ecological metagenomes</taxon>
    </lineage>
</organism>
<gene>
    <name evidence="1" type="ORF">SDC9_143428</name>
</gene>
<dbReference type="AlphaFoldDB" id="A0A645E3C5"/>
<accession>A0A645E3C5</accession>
<sequence>MLSEVFKLQQNVRPAPFYGRNKHANKCEVVFTGDTRMTPADIARIVQQSRIVRPDIQ</sequence>
<reference evidence="1" key="1">
    <citation type="submission" date="2019-08" db="EMBL/GenBank/DDBJ databases">
        <authorList>
            <person name="Kucharzyk K."/>
            <person name="Murdoch R.W."/>
            <person name="Higgins S."/>
            <person name="Loffler F."/>
        </authorList>
    </citation>
    <scope>NUCLEOTIDE SEQUENCE</scope>
</reference>
<protein>
    <submittedName>
        <fullName evidence="1">Uncharacterized protein</fullName>
    </submittedName>
</protein>
<proteinExistence type="predicted"/>